<keyword evidence="1" id="KW-1133">Transmembrane helix</keyword>
<dbReference type="EMBL" id="JBBLZC010000033">
    <property type="protein sequence ID" value="MEK0085697.1"/>
    <property type="molecule type" value="Genomic_DNA"/>
</dbReference>
<keyword evidence="1" id="KW-0812">Transmembrane</keyword>
<comment type="caution">
    <text evidence="2">The sequence shown here is derived from an EMBL/GenBank/DDBJ whole genome shotgun (WGS) entry which is preliminary data.</text>
</comment>
<dbReference type="RefSeq" id="WP_418161548.1">
    <property type="nucleotide sequence ID" value="NZ_JBBLZC010000033.1"/>
</dbReference>
<protein>
    <submittedName>
        <fullName evidence="2">Uncharacterized protein</fullName>
    </submittedName>
</protein>
<dbReference type="Proteomes" id="UP001375743">
    <property type="component" value="Unassembled WGS sequence"/>
</dbReference>
<name>A0ABU8Y0H8_9PROT</name>
<keyword evidence="1" id="KW-0472">Membrane</keyword>
<accession>A0ABU8Y0H8</accession>
<gene>
    <name evidence="2" type="ORF">U1T56_21300</name>
</gene>
<keyword evidence="3" id="KW-1185">Reference proteome</keyword>
<proteinExistence type="predicted"/>
<evidence type="ECO:0000256" key="1">
    <source>
        <dbReference type="SAM" id="Phobius"/>
    </source>
</evidence>
<evidence type="ECO:0000313" key="3">
    <source>
        <dbReference type="Proteomes" id="UP001375743"/>
    </source>
</evidence>
<organism evidence="2 3">
    <name type="scientific">Benzoatithermus flavus</name>
    <dbReference type="NCBI Taxonomy" id="3108223"/>
    <lineage>
        <taxon>Bacteria</taxon>
        <taxon>Pseudomonadati</taxon>
        <taxon>Pseudomonadota</taxon>
        <taxon>Alphaproteobacteria</taxon>
        <taxon>Geminicoccales</taxon>
        <taxon>Geminicoccaceae</taxon>
        <taxon>Benzoatithermus</taxon>
    </lineage>
</organism>
<evidence type="ECO:0000313" key="2">
    <source>
        <dbReference type="EMBL" id="MEK0085697.1"/>
    </source>
</evidence>
<feature type="transmembrane region" description="Helical" evidence="1">
    <location>
        <begin position="12"/>
        <end position="33"/>
    </location>
</feature>
<sequence length="45" mass="5011">MTIPDPLTLLIASYVLPAAVTTYSAWLLYVGAAERLCCQKGRRKR</sequence>
<reference evidence="2 3" key="1">
    <citation type="submission" date="2024-01" db="EMBL/GenBank/DDBJ databases">
        <title>Multi-omics insights into the function and evolution of sodium benzoate biodegradation pathways in Benzoatithermus flavus gen. nov., sp. nov. from hot spring.</title>
        <authorList>
            <person name="Hu C.-J."/>
            <person name="Li W.-J."/>
        </authorList>
    </citation>
    <scope>NUCLEOTIDE SEQUENCE [LARGE SCALE GENOMIC DNA]</scope>
    <source>
        <strain evidence="2 3">SYSU G07066</strain>
    </source>
</reference>